<keyword evidence="2 5" id="KW-0812">Transmembrane</keyword>
<proteinExistence type="predicted"/>
<dbReference type="Proteomes" id="UP000250266">
    <property type="component" value="Unassembled WGS sequence"/>
</dbReference>
<evidence type="ECO:0000256" key="3">
    <source>
        <dbReference type="ARBA" id="ARBA00022989"/>
    </source>
</evidence>
<keyword evidence="4 5" id="KW-0472">Membrane</keyword>
<dbReference type="Gene3D" id="1.20.58.340">
    <property type="entry name" value="Magnesium transport protein CorA, transmembrane region"/>
    <property type="match status" value="1"/>
</dbReference>
<keyword evidence="3 5" id="KW-1133">Transmembrane helix</keyword>
<keyword evidence="7" id="KW-1185">Reference proteome</keyword>
<evidence type="ECO:0000256" key="1">
    <source>
        <dbReference type="ARBA" id="ARBA00004141"/>
    </source>
</evidence>
<evidence type="ECO:0008006" key="8">
    <source>
        <dbReference type="Google" id="ProtNLM"/>
    </source>
</evidence>
<dbReference type="GO" id="GO:0016020">
    <property type="term" value="C:membrane"/>
    <property type="evidence" value="ECO:0007669"/>
    <property type="project" value="UniProtKB-SubCell"/>
</dbReference>
<name>A0A8E2DXN0_9PEZI</name>
<sequence length="312" mass="36345">MTFLTYWNGGAGVMFCINTPASMEKNLITTLEKEDPTPLDARDPFAMYIPLMDEIVKLYDESVWSIRDVLRRIEKIREFENMDILNLQYESDFSEFQEIMRHSIHIGEVLSVSTKNIGEMRQCREDLLRLFHPEARQDSAADNKPRVWDKTDQRMKLHAQIFGNLKHRQESNHERLRTEISLAYNLGAQRDSKVLKADSKAMKTVASLTMVYLPATFVSAIFSMSFFNFSPADGDKPERWTHSSKWWLFLVGAAAATAVTVLVWYILQNIEPKDVVKDLVSKDWWKDLPKRWEDRFKRMRQKNGNNVKAAEA</sequence>
<evidence type="ECO:0000313" key="7">
    <source>
        <dbReference type="Proteomes" id="UP000250266"/>
    </source>
</evidence>
<reference evidence="6 7" key="1">
    <citation type="journal article" date="2016" name="Nat. Commun.">
        <title>Ectomycorrhizal ecology is imprinted in the genome of the dominant symbiotic fungus Cenococcum geophilum.</title>
        <authorList>
            <consortium name="DOE Joint Genome Institute"/>
            <person name="Peter M."/>
            <person name="Kohler A."/>
            <person name="Ohm R.A."/>
            <person name="Kuo A."/>
            <person name="Krutzmann J."/>
            <person name="Morin E."/>
            <person name="Arend M."/>
            <person name="Barry K.W."/>
            <person name="Binder M."/>
            <person name="Choi C."/>
            <person name="Clum A."/>
            <person name="Copeland A."/>
            <person name="Grisel N."/>
            <person name="Haridas S."/>
            <person name="Kipfer T."/>
            <person name="LaButti K."/>
            <person name="Lindquist E."/>
            <person name="Lipzen A."/>
            <person name="Maire R."/>
            <person name="Meier B."/>
            <person name="Mihaltcheva S."/>
            <person name="Molinier V."/>
            <person name="Murat C."/>
            <person name="Poggeler S."/>
            <person name="Quandt C.A."/>
            <person name="Sperisen C."/>
            <person name="Tritt A."/>
            <person name="Tisserant E."/>
            <person name="Crous P.W."/>
            <person name="Henrissat B."/>
            <person name="Nehls U."/>
            <person name="Egli S."/>
            <person name="Spatafora J.W."/>
            <person name="Grigoriev I.V."/>
            <person name="Martin F.M."/>
        </authorList>
    </citation>
    <scope>NUCLEOTIDE SEQUENCE [LARGE SCALE GENOMIC DNA]</scope>
    <source>
        <strain evidence="6 7">CBS 459.81</strain>
    </source>
</reference>
<dbReference type="InterPro" id="IPR045863">
    <property type="entry name" value="CorA_TM1_TM2"/>
</dbReference>
<accession>A0A8E2DXN0</accession>
<gene>
    <name evidence="6" type="ORF">K432DRAFT_387294</name>
</gene>
<dbReference type="SUPFAM" id="SSF144083">
    <property type="entry name" value="Magnesium transport protein CorA, transmembrane region"/>
    <property type="match status" value="1"/>
</dbReference>
<dbReference type="OrthoDB" id="2830640at2759"/>
<organism evidence="6 7">
    <name type="scientific">Lepidopterella palustris CBS 459.81</name>
    <dbReference type="NCBI Taxonomy" id="1314670"/>
    <lineage>
        <taxon>Eukaryota</taxon>
        <taxon>Fungi</taxon>
        <taxon>Dikarya</taxon>
        <taxon>Ascomycota</taxon>
        <taxon>Pezizomycotina</taxon>
        <taxon>Dothideomycetes</taxon>
        <taxon>Pleosporomycetidae</taxon>
        <taxon>Mytilinidiales</taxon>
        <taxon>Argynnaceae</taxon>
        <taxon>Lepidopterella</taxon>
    </lineage>
</organism>
<protein>
    <recommendedName>
        <fullName evidence="8">Mg2+ transporter protein, CorA-like/Zinc transport protein ZntB</fullName>
    </recommendedName>
</protein>
<dbReference type="EMBL" id="KV745702">
    <property type="protein sequence ID" value="OCK73627.1"/>
    <property type="molecule type" value="Genomic_DNA"/>
</dbReference>
<dbReference type="AlphaFoldDB" id="A0A8E2DXN0"/>
<feature type="transmembrane region" description="Helical" evidence="5">
    <location>
        <begin position="205"/>
        <end position="226"/>
    </location>
</feature>
<evidence type="ECO:0000256" key="5">
    <source>
        <dbReference type="SAM" id="Phobius"/>
    </source>
</evidence>
<comment type="subcellular location">
    <subcellularLocation>
        <location evidence="1">Membrane</location>
        <topology evidence="1">Multi-pass membrane protein</topology>
    </subcellularLocation>
</comment>
<evidence type="ECO:0000313" key="6">
    <source>
        <dbReference type="EMBL" id="OCK73627.1"/>
    </source>
</evidence>
<evidence type="ECO:0000256" key="4">
    <source>
        <dbReference type="ARBA" id="ARBA00023136"/>
    </source>
</evidence>
<feature type="transmembrane region" description="Helical" evidence="5">
    <location>
        <begin position="246"/>
        <end position="267"/>
    </location>
</feature>
<evidence type="ECO:0000256" key="2">
    <source>
        <dbReference type="ARBA" id="ARBA00022692"/>
    </source>
</evidence>